<protein>
    <submittedName>
        <fullName evidence="1">Unannotated protein</fullName>
    </submittedName>
</protein>
<dbReference type="EMBL" id="CAFBSG010000024">
    <property type="protein sequence ID" value="CAB5241019.1"/>
    <property type="molecule type" value="Genomic_DNA"/>
</dbReference>
<organism evidence="1">
    <name type="scientific">freshwater metagenome</name>
    <dbReference type="NCBI Taxonomy" id="449393"/>
    <lineage>
        <taxon>unclassified sequences</taxon>
        <taxon>metagenomes</taxon>
        <taxon>ecological metagenomes</taxon>
    </lineage>
</organism>
<dbReference type="AlphaFoldDB" id="A0A6J7XUJ3"/>
<proteinExistence type="predicted"/>
<evidence type="ECO:0000313" key="1">
    <source>
        <dbReference type="EMBL" id="CAB5241019.1"/>
    </source>
</evidence>
<gene>
    <name evidence="1" type="ORF">UFOPK3554_01187</name>
</gene>
<accession>A0A6J7XUJ3</accession>
<reference evidence="1" key="1">
    <citation type="submission" date="2020-05" db="EMBL/GenBank/DDBJ databases">
        <authorList>
            <person name="Chiriac C."/>
            <person name="Salcher M."/>
            <person name="Ghai R."/>
            <person name="Kavagutti S V."/>
        </authorList>
    </citation>
    <scope>NUCLEOTIDE SEQUENCE</scope>
</reference>
<name>A0A6J7XUJ3_9ZZZZ</name>
<sequence length="315" mass="32163">MKRFISGILVSAVALVGGAVMGDVAHAATTPTVVITGGSAVFGLDPAVITVTSSAPGTVSFTAVGVVITGCEAAATTTVAPFIAKCSWVPAAAGATALGATLTPTDAVTFTTATATPITVKVGIPVQGVISPIHMYVDTVLGSGTSGPLAPRFGVSCAITSEFIAGQTIVFRVYGNNADLGGAVMDSSNTAKAYIEIAGVPTPIQLTYGNHSGVAFWTGVLKTGTATGAYNTLGLISFKVTMVAKDTDTIKVLRTRLATKLVNGKVVMENGKKVYERVSYFRTEKLASPLKGATGVWQSNFATYSQLNLYAVPKA</sequence>